<dbReference type="Proteomes" id="UP001161247">
    <property type="component" value="Chromosome 6"/>
</dbReference>
<organism evidence="2 3">
    <name type="scientific">Oldenlandia corymbosa var. corymbosa</name>
    <dbReference type="NCBI Taxonomy" id="529605"/>
    <lineage>
        <taxon>Eukaryota</taxon>
        <taxon>Viridiplantae</taxon>
        <taxon>Streptophyta</taxon>
        <taxon>Embryophyta</taxon>
        <taxon>Tracheophyta</taxon>
        <taxon>Spermatophyta</taxon>
        <taxon>Magnoliopsida</taxon>
        <taxon>eudicotyledons</taxon>
        <taxon>Gunneridae</taxon>
        <taxon>Pentapetalae</taxon>
        <taxon>asterids</taxon>
        <taxon>lamiids</taxon>
        <taxon>Gentianales</taxon>
        <taxon>Rubiaceae</taxon>
        <taxon>Rubioideae</taxon>
        <taxon>Spermacoceae</taxon>
        <taxon>Hedyotis-Oldenlandia complex</taxon>
        <taxon>Oldenlandia</taxon>
    </lineage>
</organism>
<protein>
    <submittedName>
        <fullName evidence="2">OLC1v1007821C1</fullName>
    </submittedName>
</protein>
<evidence type="ECO:0000256" key="1">
    <source>
        <dbReference type="SAM" id="MobiDB-lite"/>
    </source>
</evidence>
<evidence type="ECO:0000313" key="3">
    <source>
        <dbReference type="Proteomes" id="UP001161247"/>
    </source>
</evidence>
<keyword evidence="3" id="KW-1185">Reference proteome</keyword>
<accession>A0AAV1DKN9</accession>
<dbReference type="AlphaFoldDB" id="A0AAV1DKN9"/>
<evidence type="ECO:0000313" key="2">
    <source>
        <dbReference type="EMBL" id="CAI9108258.1"/>
    </source>
</evidence>
<dbReference type="EMBL" id="OX459123">
    <property type="protein sequence ID" value="CAI9108258.1"/>
    <property type="molecule type" value="Genomic_DNA"/>
</dbReference>
<reference evidence="2" key="1">
    <citation type="submission" date="2023-03" db="EMBL/GenBank/DDBJ databases">
        <authorList>
            <person name="Julca I."/>
        </authorList>
    </citation>
    <scope>NUCLEOTIDE SEQUENCE</scope>
</reference>
<feature type="region of interest" description="Disordered" evidence="1">
    <location>
        <begin position="1"/>
        <end position="20"/>
    </location>
</feature>
<sequence>MTSGVNTATEVASSEVPQVSMVGDATSNTVASNAQETNQFQLQNATFPQQVLPMQHQQGLAVVLRQLSGQEDVPRLTYIPQGTTEVGVQGTMSVTINKGPVGTGINQGAVGENARQAGQQIQATNDRPFILYQNRVPGNNTAAANLDNPHIPQGSGVVVADPQIVLPHHTLEENREEQQWMEYEAD</sequence>
<proteinExistence type="predicted"/>
<name>A0AAV1DKN9_OLDCO</name>
<gene>
    <name evidence="2" type="ORF">OLC1_LOCUS16368</name>
</gene>
<feature type="compositionally biased region" description="Polar residues" evidence="1">
    <location>
        <begin position="1"/>
        <end position="17"/>
    </location>
</feature>